<keyword evidence="1" id="KW-1133">Transmembrane helix</keyword>
<name>A0A481Z781_9VIRU</name>
<feature type="transmembrane region" description="Helical" evidence="1">
    <location>
        <begin position="12"/>
        <end position="32"/>
    </location>
</feature>
<dbReference type="EMBL" id="MK500565">
    <property type="protein sequence ID" value="QBK91718.1"/>
    <property type="molecule type" value="Genomic_DNA"/>
</dbReference>
<proteinExistence type="predicted"/>
<gene>
    <name evidence="2" type="ORF">LCPAC304_00440</name>
</gene>
<evidence type="ECO:0000256" key="1">
    <source>
        <dbReference type="SAM" id="Phobius"/>
    </source>
</evidence>
<organism evidence="2">
    <name type="scientific">Pithovirus LCPAC304</name>
    <dbReference type="NCBI Taxonomy" id="2506594"/>
    <lineage>
        <taxon>Viruses</taxon>
        <taxon>Pithoviruses</taxon>
    </lineage>
</organism>
<accession>A0A481Z781</accession>
<evidence type="ECO:0000313" key="2">
    <source>
        <dbReference type="EMBL" id="QBK91718.1"/>
    </source>
</evidence>
<keyword evidence="1" id="KW-0472">Membrane</keyword>
<reference evidence="2" key="1">
    <citation type="journal article" date="2019" name="MBio">
        <title>Virus Genomes from Deep Sea Sediments Expand the Ocean Megavirome and Support Independent Origins of Viral Gigantism.</title>
        <authorList>
            <person name="Backstrom D."/>
            <person name="Yutin N."/>
            <person name="Jorgensen S.L."/>
            <person name="Dharamshi J."/>
            <person name="Homa F."/>
            <person name="Zaremba-Niedwiedzka K."/>
            <person name="Spang A."/>
            <person name="Wolf Y.I."/>
            <person name="Koonin E.V."/>
            <person name="Ettema T.J."/>
        </authorList>
    </citation>
    <scope>NUCLEOTIDE SEQUENCE</scope>
</reference>
<sequence length="244" mass="26624">MDEKPVPKTCWFVIIIIVVIVLVVSIVVLVMWDGISPTPPPPKPPEPSNTTDEFTFSQLLSTVPNQSNSKEVNVSNGTVLGDVRQIFLPPPTNQPSQVLINDGKLRYEYTGDGSNGFEARWLDYVTTRTQKHSGTEFFGTSTVKVVDLGDVETFTVDISALNLSNGGTFTLQMNVKDISGIESSVIDIVTSPKTAMFNKNSFIGNEPGQRPDFSNITGIWLGGDFRAGGGNITMHPLRFVRSLS</sequence>
<protein>
    <submittedName>
        <fullName evidence="2">Uncharacterized protein</fullName>
    </submittedName>
</protein>
<keyword evidence="1" id="KW-0812">Transmembrane</keyword>